<keyword evidence="3" id="KW-1185">Reference proteome</keyword>
<evidence type="ECO:0000259" key="1">
    <source>
        <dbReference type="Pfam" id="PF12728"/>
    </source>
</evidence>
<dbReference type="Pfam" id="PF12728">
    <property type="entry name" value="HTH_17"/>
    <property type="match status" value="1"/>
</dbReference>
<organism evidence="2 3">
    <name type="scientific">Allochromatium warmingii</name>
    <name type="common">Chromatium warmingii</name>
    <dbReference type="NCBI Taxonomy" id="61595"/>
    <lineage>
        <taxon>Bacteria</taxon>
        <taxon>Pseudomonadati</taxon>
        <taxon>Pseudomonadota</taxon>
        <taxon>Gammaproteobacteria</taxon>
        <taxon>Chromatiales</taxon>
        <taxon>Chromatiaceae</taxon>
        <taxon>Allochromatium</taxon>
    </lineage>
</organism>
<dbReference type="InterPro" id="IPR009061">
    <property type="entry name" value="DNA-bd_dom_put_sf"/>
</dbReference>
<evidence type="ECO:0000313" key="2">
    <source>
        <dbReference type="EMBL" id="SDY42944.1"/>
    </source>
</evidence>
<dbReference type="SUPFAM" id="SSF46955">
    <property type="entry name" value="Putative DNA-binding domain"/>
    <property type="match status" value="1"/>
</dbReference>
<sequence length="64" mass="6913">MKNPLDNSLSWPQACAAVGVSRPTLRRMVREGIIPAPVQIGRRKVFAKEPLYAALARLLGGEAA</sequence>
<dbReference type="AlphaFoldDB" id="A0A1H3JUK1"/>
<name>A0A1H3JUK1_ALLWA</name>
<protein>
    <submittedName>
        <fullName evidence="2">DNA binding domain-containing protein, excisionase family</fullName>
    </submittedName>
</protein>
<dbReference type="Proteomes" id="UP000198672">
    <property type="component" value="Unassembled WGS sequence"/>
</dbReference>
<dbReference type="STRING" id="61595.SAMN05421644_1657"/>
<feature type="domain" description="Helix-turn-helix" evidence="1">
    <location>
        <begin position="12"/>
        <end position="49"/>
    </location>
</feature>
<reference evidence="3" key="1">
    <citation type="submission" date="2016-10" db="EMBL/GenBank/DDBJ databases">
        <authorList>
            <person name="Varghese N."/>
            <person name="Submissions S."/>
        </authorList>
    </citation>
    <scope>NUCLEOTIDE SEQUENCE [LARGE SCALE GENOMIC DNA]</scope>
    <source>
        <strain evidence="3">DSM 173</strain>
    </source>
</reference>
<accession>A0A1H3JUK1</accession>
<dbReference type="RefSeq" id="WP_091335397.1">
    <property type="nucleotide sequence ID" value="NZ_FNOW01000065.1"/>
</dbReference>
<proteinExistence type="predicted"/>
<dbReference type="InterPro" id="IPR041657">
    <property type="entry name" value="HTH_17"/>
</dbReference>
<gene>
    <name evidence="2" type="ORF">SAMN05421644_1657</name>
</gene>
<dbReference type="OrthoDB" id="8455288at2"/>
<dbReference type="EMBL" id="FNOW01000065">
    <property type="protein sequence ID" value="SDY42944.1"/>
    <property type="molecule type" value="Genomic_DNA"/>
</dbReference>
<evidence type="ECO:0000313" key="3">
    <source>
        <dbReference type="Proteomes" id="UP000198672"/>
    </source>
</evidence>